<dbReference type="SUPFAM" id="SSF143724">
    <property type="entry name" value="PHP14-like"/>
    <property type="match status" value="2"/>
</dbReference>
<dbReference type="InterPro" id="IPR038596">
    <property type="entry name" value="Janus_sf"/>
</dbReference>
<reference evidence="8" key="1">
    <citation type="submission" date="2017-02" db="UniProtKB">
        <authorList>
            <consortium name="WormBaseParasite"/>
        </authorList>
    </citation>
    <scope>IDENTIFICATION</scope>
</reference>
<keyword evidence="4" id="KW-0726">Sexual differentiation</keyword>
<evidence type="ECO:0000256" key="5">
    <source>
        <dbReference type="ARBA" id="ARBA00068496"/>
    </source>
</evidence>
<dbReference type="AlphaFoldDB" id="A0A0N4W1Y6"/>
<gene>
    <name evidence="6" type="ORF">HPLM_LOCUS3683</name>
</gene>
<dbReference type="Pfam" id="PF05005">
    <property type="entry name" value="Ocnus"/>
    <property type="match status" value="2"/>
</dbReference>
<evidence type="ECO:0000256" key="4">
    <source>
        <dbReference type="ARBA" id="ARBA00022928"/>
    </source>
</evidence>
<dbReference type="GO" id="GO:0005829">
    <property type="term" value="C:cytosol"/>
    <property type="evidence" value="ECO:0007669"/>
    <property type="project" value="TreeGrafter"/>
</dbReference>
<comment type="similarity">
    <text evidence="2">Belongs to the janus family.</text>
</comment>
<proteinExistence type="inferred from homology"/>
<dbReference type="GO" id="GO:0007548">
    <property type="term" value="P:sex differentiation"/>
    <property type="evidence" value="ECO:0007669"/>
    <property type="project" value="UniProtKB-KW"/>
</dbReference>
<dbReference type="GO" id="GO:0101006">
    <property type="term" value="F:protein histidine phosphatase activity"/>
    <property type="evidence" value="ECO:0007669"/>
    <property type="project" value="TreeGrafter"/>
</dbReference>
<accession>A0A0N4W1Y6</accession>
<name>A0A0N4W1Y6_HAEPC</name>
<organism evidence="8">
    <name type="scientific">Haemonchus placei</name>
    <name type="common">Barber's pole worm</name>
    <dbReference type="NCBI Taxonomy" id="6290"/>
    <lineage>
        <taxon>Eukaryota</taxon>
        <taxon>Metazoa</taxon>
        <taxon>Ecdysozoa</taxon>
        <taxon>Nematoda</taxon>
        <taxon>Chromadorea</taxon>
        <taxon>Rhabditida</taxon>
        <taxon>Rhabditina</taxon>
        <taxon>Rhabditomorpha</taxon>
        <taxon>Strongyloidea</taxon>
        <taxon>Trichostrongylidae</taxon>
        <taxon>Haemonchus</taxon>
    </lineage>
</organism>
<evidence type="ECO:0000256" key="1">
    <source>
        <dbReference type="ARBA" id="ARBA00002508"/>
    </source>
</evidence>
<dbReference type="EMBL" id="UZAF01016139">
    <property type="protein sequence ID" value="VDO21460.1"/>
    <property type="molecule type" value="Genomic_DNA"/>
</dbReference>
<dbReference type="Proteomes" id="UP000268014">
    <property type="component" value="Unassembled WGS sequence"/>
</dbReference>
<evidence type="ECO:0000313" key="7">
    <source>
        <dbReference type="Proteomes" id="UP000268014"/>
    </source>
</evidence>
<evidence type="ECO:0000256" key="3">
    <source>
        <dbReference type="ARBA" id="ARBA00022782"/>
    </source>
</evidence>
<dbReference type="Gene3D" id="3.50.20.20">
    <property type="entry name" value="Janus/Ocnus"/>
    <property type="match status" value="2"/>
</dbReference>
<evidence type="ECO:0000313" key="6">
    <source>
        <dbReference type="EMBL" id="VDO21460.1"/>
    </source>
</evidence>
<protein>
    <recommendedName>
        <fullName evidence="5">Sex-regulated protein janus-B</fullName>
    </recommendedName>
</protein>
<evidence type="ECO:0000256" key="2">
    <source>
        <dbReference type="ARBA" id="ARBA00010971"/>
    </source>
</evidence>
<dbReference type="PANTHER" id="PTHR12258:SF5">
    <property type="entry name" value="BCDNA.GH02250-RELATED"/>
    <property type="match status" value="1"/>
</dbReference>
<dbReference type="STRING" id="6290.A0A0N4W1Y6"/>
<keyword evidence="7" id="KW-1185">Reference proteome</keyword>
<dbReference type="WBParaSite" id="HPLM_0000369101-mRNA-1">
    <property type="protein sequence ID" value="HPLM_0000369101-mRNA-1"/>
    <property type="gene ID" value="HPLM_0000369101"/>
</dbReference>
<dbReference type="OrthoDB" id="10249612at2759"/>
<comment type="function">
    <text evidence="1">JanA and janB regulate somatic sex differentiation.</text>
</comment>
<dbReference type="OMA" id="KITYSYE"/>
<evidence type="ECO:0000313" key="8">
    <source>
        <dbReference type="WBParaSite" id="HPLM_0000369101-mRNA-1"/>
    </source>
</evidence>
<dbReference type="PANTHER" id="PTHR12258">
    <property type="entry name" value="JANUS-A/JANUS-B"/>
    <property type="match status" value="1"/>
</dbReference>
<sequence length="224" mass="25428">MPLSDIPDVDIDPSGTFKYILIKCTDKSSNETKKIVRGYYKCHFHVDILRAAREDAGPSYKLSCVGGGRIRHDDDAKEILVYGYSHGFGRADHSVTVDILKRRYPDYNITFSNEDVKDVDIDPSGTFKYILIECTDKSSNEKKHIVRGYYKCNFHSDIFDVTESAVGPSYKLNCVGGGRIKHEDKEILVYGYSQGYGKADHSKTVDILKKQYPDYDITFSDEGY</sequence>
<keyword evidence="3" id="KW-0221">Differentiation</keyword>
<dbReference type="FunFam" id="3.50.20.20:FF:000002">
    <property type="entry name" value="Sex-regulated protein janus-B"/>
    <property type="match status" value="1"/>
</dbReference>
<dbReference type="GO" id="GO:0030154">
    <property type="term" value="P:cell differentiation"/>
    <property type="evidence" value="ECO:0007669"/>
    <property type="project" value="UniProtKB-KW"/>
</dbReference>
<dbReference type="InterPro" id="IPR007702">
    <property type="entry name" value="Janus"/>
</dbReference>
<reference evidence="6 7" key="2">
    <citation type="submission" date="2018-11" db="EMBL/GenBank/DDBJ databases">
        <authorList>
            <consortium name="Pathogen Informatics"/>
        </authorList>
    </citation>
    <scope>NUCLEOTIDE SEQUENCE [LARGE SCALE GENOMIC DNA]</scope>
    <source>
        <strain evidence="6 7">MHpl1</strain>
    </source>
</reference>